<name>A0ABT2H4P5_9MICO</name>
<accession>A0ABT2H4P5</accession>
<evidence type="ECO:0000313" key="3">
    <source>
        <dbReference type="Proteomes" id="UP001165586"/>
    </source>
</evidence>
<dbReference type="SUPFAM" id="SSF53448">
    <property type="entry name" value="Nucleotide-diphospho-sugar transferases"/>
    <property type="match status" value="1"/>
</dbReference>
<organism evidence="2 3">
    <name type="scientific">Herbiconiux daphne</name>
    <dbReference type="NCBI Taxonomy" id="2970914"/>
    <lineage>
        <taxon>Bacteria</taxon>
        <taxon>Bacillati</taxon>
        <taxon>Actinomycetota</taxon>
        <taxon>Actinomycetes</taxon>
        <taxon>Micrococcales</taxon>
        <taxon>Microbacteriaceae</taxon>
        <taxon>Herbiconiux</taxon>
    </lineage>
</organism>
<proteinExistence type="predicted"/>
<dbReference type="Proteomes" id="UP001165586">
    <property type="component" value="Unassembled WGS sequence"/>
</dbReference>
<comment type="caution">
    <text evidence="2">The sequence shown here is derived from an EMBL/GenBank/DDBJ whole genome shotgun (WGS) entry which is preliminary data.</text>
</comment>
<gene>
    <name evidence="2" type="ORF">N1032_14155</name>
</gene>
<dbReference type="Gene3D" id="3.90.550.10">
    <property type="entry name" value="Spore Coat Polysaccharide Biosynthesis Protein SpsA, Chain A"/>
    <property type="match status" value="1"/>
</dbReference>
<sequence length="327" mass="34988">MTAAGPARPAAADHTPDPAAQPAAAPEAAPVAPEVAVVTVNFDSAVVLEPFLASVGPAAQQVRAAVYVADNKPGSTQRPEIERIVAAHGATYLPMTGNLGYGHAINAVVATLPPATEFVLVSNPDVVLAAGAIDVLVATLREFDDVGAVGPKILEPDGSAYPSARAVPSIRNGIGHALFANVWPGNPWTRSYRNEIGDHPVRRDAGWLSGSCFLIRRTAFEQLGGFDTGYFMYFEDVDLGYRLGSHGWRNLYEPAAEALHTGAHSTTGESERMLVAHHDSAKRFLAKKYSGPLLWPVRATLSFGLSLRSLVVRRRNRRLADEARRRG</sequence>
<dbReference type="PANTHER" id="PTHR43179">
    <property type="entry name" value="RHAMNOSYLTRANSFERASE WBBL"/>
    <property type="match status" value="1"/>
</dbReference>
<evidence type="ECO:0000313" key="2">
    <source>
        <dbReference type="EMBL" id="MCS5734884.1"/>
    </source>
</evidence>
<protein>
    <submittedName>
        <fullName evidence="2">Glycosyltransferase family 2 protein</fullName>
    </submittedName>
</protein>
<dbReference type="InterPro" id="IPR029044">
    <property type="entry name" value="Nucleotide-diphossugar_trans"/>
</dbReference>
<dbReference type="Pfam" id="PF13641">
    <property type="entry name" value="Glyco_tranf_2_3"/>
    <property type="match status" value="1"/>
</dbReference>
<keyword evidence="3" id="KW-1185">Reference proteome</keyword>
<reference evidence="2" key="1">
    <citation type="submission" date="2022-08" db="EMBL/GenBank/DDBJ databases">
        <authorList>
            <person name="Deng Y."/>
            <person name="Han X.-F."/>
            <person name="Zhang Y.-Q."/>
        </authorList>
    </citation>
    <scope>NUCLEOTIDE SEQUENCE</scope>
    <source>
        <strain evidence="2">CPCC 203386</strain>
    </source>
</reference>
<feature type="region of interest" description="Disordered" evidence="1">
    <location>
        <begin position="1"/>
        <end position="27"/>
    </location>
</feature>
<dbReference type="PANTHER" id="PTHR43179:SF7">
    <property type="entry name" value="RHAMNOSYLTRANSFERASE WBBL"/>
    <property type="match status" value="1"/>
</dbReference>
<dbReference type="EMBL" id="JANLCJ010000005">
    <property type="protein sequence ID" value="MCS5734884.1"/>
    <property type="molecule type" value="Genomic_DNA"/>
</dbReference>
<evidence type="ECO:0000256" key="1">
    <source>
        <dbReference type="SAM" id="MobiDB-lite"/>
    </source>
</evidence>
<dbReference type="RefSeq" id="WP_259539791.1">
    <property type="nucleotide sequence ID" value="NZ_JANLCJ010000005.1"/>
</dbReference>